<keyword evidence="2" id="KW-0812">Transmembrane</keyword>
<protein>
    <submittedName>
        <fullName evidence="3">Uncharacterized protein</fullName>
    </submittedName>
</protein>
<evidence type="ECO:0000256" key="1">
    <source>
        <dbReference type="SAM" id="MobiDB-lite"/>
    </source>
</evidence>
<keyword evidence="2" id="KW-0472">Membrane</keyword>
<feature type="region of interest" description="Disordered" evidence="1">
    <location>
        <begin position="192"/>
        <end position="224"/>
    </location>
</feature>
<dbReference type="RefSeq" id="WP_344485841.1">
    <property type="nucleotide sequence ID" value="NZ_BAAAQX010000024.1"/>
</dbReference>
<evidence type="ECO:0000313" key="3">
    <source>
        <dbReference type="EMBL" id="GAA2212064.1"/>
    </source>
</evidence>
<keyword evidence="4" id="KW-1185">Reference proteome</keyword>
<feature type="compositionally biased region" description="Basic and acidic residues" evidence="1">
    <location>
        <begin position="108"/>
        <end position="118"/>
    </location>
</feature>
<comment type="caution">
    <text evidence="3">The sequence shown here is derived from an EMBL/GenBank/DDBJ whole genome shotgun (WGS) entry which is preliminary data.</text>
</comment>
<dbReference type="Proteomes" id="UP001499843">
    <property type="component" value="Unassembled WGS sequence"/>
</dbReference>
<dbReference type="EMBL" id="BAAAQX010000024">
    <property type="protein sequence ID" value="GAA2212064.1"/>
    <property type="molecule type" value="Genomic_DNA"/>
</dbReference>
<feature type="transmembrane region" description="Helical" evidence="2">
    <location>
        <begin position="133"/>
        <end position="156"/>
    </location>
</feature>
<sequence>MDDLKAVATLLAKPDPSPAAIDRSRERLQARITQADTHPNVAHPNVARPDAARPDAVRPDAVRPDVVRPDHVRPDAARPDAVRPDHVRPGAARRGRARLGNFRPGAARGDDARPDRTRPGNTGPGGARRGRGWLLPALGMAVAAVAAVAVILASALTPGAAPASGRDVLLMAAASAERIPAGTGEYWHITRTWQSPDGPQKQESWTSRDGHRWTRNEPNATPGAVVEDPAPFRLMGAEIGFTDLEALPSEPEELKQRLAELPRHDHAMMPADREGALVSPLITLITELPAPSRVRSAAFEALAGTPGVENAGPVEGGQELRIPLSGKVQVKMVVDPDAARVVRANILLTSEGGSAMSNSYIQVTTGWTDELPR</sequence>
<gene>
    <name evidence="3" type="ORF">GCM10009850_075260</name>
</gene>
<feature type="compositionally biased region" description="Basic and acidic residues" evidence="1">
    <location>
        <begin position="50"/>
        <end position="88"/>
    </location>
</feature>
<keyword evidence="2" id="KW-1133">Transmembrane helix</keyword>
<organism evidence="3 4">
    <name type="scientific">Nonomuraea monospora</name>
    <dbReference type="NCBI Taxonomy" id="568818"/>
    <lineage>
        <taxon>Bacteria</taxon>
        <taxon>Bacillati</taxon>
        <taxon>Actinomycetota</taxon>
        <taxon>Actinomycetes</taxon>
        <taxon>Streptosporangiales</taxon>
        <taxon>Streptosporangiaceae</taxon>
        <taxon>Nonomuraea</taxon>
    </lineage>
</organism>
<name>A0ABN3CRJ4_9ACTN</name>
<feature type="compositionally biased region" description="Basic and acidic residues" evidence="1">
    <location>
        <begin position="206"/>
        <end position="215"/>
    </location>
</feature>
<feature type="region of interest" description="Disordered" evidence="1">
    <location>
        <begin position="1"/>
        <end position="130"/>
    </location>
</feature>
<proteinExistence type="predicted"/>
<feature type="compositionally biased region" description="Polar residues" evidence="1">
    <location>
        <begin position="192"/>
        <end position="205"/>
    </location>
</feature>
<accession>A0ABN3CRJ4</accession>
<evidence type="ECO:0000256" key="2">
    <source>
        <dbReference type="SAM" id="Phobius"/>
    </source>
</evidence>
<reference evidence="3 4" key="1">
    <citation type="journal article" date="2019" name="Int. J. Syst. Evol. Microbiol.">
        <title>The Global Catalogue of Microorganisms (GCM) 10K type strain sequencing project: providing services to taxonomists for standard genome sequencing and annotation.</title>
        <authorList>
            <consortium name="The Broad Institute Genomics Platform"/>
            <consortium name="The Broad Institute Genome Sequencing Center for Infectious Disease"/>
            <person name="Wu L."/>
            <person name="Ma J."/>
        </authorList>
    </citation>
    <scope>NUCLEOTIDE SEQUENCE [LARGE SCALE GENOMIC DNA]</scope>
    <source>
        <strain evidence="3 4">JCM 16114</strain>
    </source>
</reference>
<evidence type="ECO:0000313" key="4">
    <source>
        <dbReference type="Proteomes" id="UP001499843"/>
    </source>
</evidence>